<protein>
    <submittedName>
        <fullName evidence="1">Uncharacterized protein</fullName>
    </submittedName>
</protein>
<reference evidence="1" key="2">
    <citation type="submission" date="2025-09" db="UniProtKB">
        <authorList>
            <consortium name="EnsemblPlants"/>
        </authorList>
    </citation>
    <scope>IDENTIFICATION</scope>
</reference>
<sequence length="242" mass="27573">MIWFLGAVVSYAVHATSALDPSWVGFADDECELLKAAYEGRSYYGAPAYTCGRCKTSFWYEERVKSASAVTEKRVVYNNCCKARKVFVKPFRHPPEFLRELMDFQGSARCSHFIERIRQYNCLFAFTSMGATIYRYVNDGRGPNVFKISGAVCHRVGSLLPRIGTLLSMLNCIYMMEGMRLIVEFRICIRMIGLQLGVKLIGVNPSSVNVRTTMTMQDYYCLCSHYREGQYNPYLCCGILSD</sequence>
<accession>A0ACD6AK14</accession>
<proteinExistence type="predicted"/>
<dbReference type="Proteomes" id="UP001732700">
    <property type="component" value="Chromosome 7D"/>
</dbReference>
<evidence type="ECO:0000313" key="1">
    <source>
        <dbReference type="EnsemblPlants" id="AVESA.00010b.r2.7DG1372930.1.CDS"/>
    </source>
</evidence>
<organism evidence="1 2">
    <name type="scientific">Avena sativa</name>
    <name type="common">Oat</name>
    <dbReference type="NCBI Taxonomy" id="4498"/>
    <lineage>
        <taxon>Eukaryota</taxon>
        <taxon>Viridiplantae</taxon>
        <taxon>Streptophyta</taxon>
        <taxon>Embryophyta</taxon>
        <taxon>Tracheophyta</taxon>
        <taxon>Spermatophyta</taxon>
        <taxon>Magnoliopsida</taxon>
        <taxon>Liliopsida</taxon>
        <taxon>Poales</taxon>
        <taxon>Poaceae</taxon>
        <taxon>BOP clade</taxon>
        <taxon>Pooideae</taxon>
        <taxon>Poodae</taxon>
        <taxon>Poeae</taxon>
        <taxon>Poeae Chloroplast Group 1 (Aveneae type)</taxon>
        <taxon>Aveninae</taxon>
        <taxon>Avena</taxon>
    </lineage>
</organism>
<reference evidence="1" key="1">
    <citation type="submission" date="2021-05" db="EMBL/GenBank/DDBJ databases">
        <authorList>
            <person name="Scholz U."/>
            <person name="Mascher M."/>
            <person name="Fiebig A."/>
        </authorList>
    </citation>
    <scope>NUCLEOTIDE SEQUENCE [LARGE SCALE GENOMIC DNA]</scope>
</reference>
<dbReference type="EnsemblPlants" id="AVESA.00010b.r2.7DG1372930.1">
    <property type="protein sequence ID" value="AVESA.00010b.r2.7DG1372930.1.CDS"/>
    <property type="gene ID" value="AVESA.00010b.r2.7DG1372930"/>
</dbReference>
<name>A0ACD6AK14_AVESA</name>
<keyword evidence="2" id="KW-1185">Reference proteome</keyword>
<evidence type="ECO:0000313" key="2">
    <source>
        <dbReference type="Proteomes" id="UP001732700"/>
    </source>
</evidence>